<feature type="compositionally biased region" description="Polar residues" evidence="1">
    <location>
        <begin position="67"/>
        <end position="92"/>
    </location>
</feature>
<feature type="region of interest" description="Disordered" evidence="1">
    <location>
        <begin position="35"/>
        <end position="92"/>
    </location>
</feature>
<keyword evidence="2" id="KW-0812">Transmembrane</keyword>
<comment type="caution">
    <text evidence="3">The sequence shown here is derived from an EMBL/GenBank/DDBJ whole genome shotgun (WGS) entry which is preliminary data.</text>
</comment>
<evidence type="ECO:0008006" key="5">
    <source>
        <dbReference type="Google" id="ProtNLM"/>
    </source>
</evidence>
<evidence type="ECO:0000313" key="3">
    <source>
        <dbReference type="EMBL" id="MBS9339192.1"/>
    </source>
</evidence>
<sequence>MIKQHKVLAMVMGIAILAVAAMSIMMKDLRTSAAQRERARQASTLPKTADTSWTKKARSEGAIVQDDASSSPERSDAGQTQGSNDSKYAGNAQSNTITMDDFRSSDEMAYRLIAFYGLGKGDANWQQLKRSATSGITMTRQQADTPVFTVKANAGTSVKAYYRYVMTSSDNQSQSRPLSFSQNDDSAYRATIADVLAYANDNGGRAAVQKMSFKLVN</sequence>
<organism evidence="3 4">
    <name type="scientific">Fructobacillus broussonetiae</name>
    <dbReference type="NCBI Taxonomy" id="2713173"/>
    <lineage>
        <taxon>Bacteria</taxon>
        <taxon>Bacillati</taxon>
        <taxon>Bacillota</taxon>
        <taxon>Bacilli</taxon>
        <taxon>Lactobacillales</taxon>
        <taxon>Lactobacillaceae</taxon>
        <taxon>Fructobacillus</taxon>
    </lineage>
</organism>
<accession>A0ABS5R4X0</accession>
<evidence type="ECO:0000256" key="1">
    <source>
        <dbReference type="SAM" id="MobiDB-lite"/>
    </source>
</evidence>
<gene>
    <name evidence="3" type="ORF">G6R29_06180</name>
</gene>
<keyword evidence="2" id="KW-1133">Transmembrane helix</keyword>
<name>A0ABS5R4X0_9LACO</name>
<evidence type="ECO:0000313" key="4">
    <source>
        <dbReference type="Proteomes" id="UP001519504"/>
    </source>
</evidence>
<dbReference type="EMBL" id="JAAMFK010000011">
    <property type="protein sequence ID" value="MBS9339192.1"/>
    <property type="molecule type" value="Genomic_DNA"/>
</dbReference>
<protein>
    <recommendedName>
        <fullName evidence="5">Lipoprotein</fullName>
    </recommendedName>
</protein>
<keyword evidence="2" id="KW-0472">Membrane</keyword>
<proteinExistence type="predicted"/>
<reference evidence="3 4" key="1">
    <citation type="submission" date="2020-02" db="EMBL/GenBank/DDBJ databases">
        <title>Fructobacillus sp. isolated from paper mulberry of Taiwan.</title>
        <authorList>
            <person name="Lin S.-T."/>
        </authorList>
    </citation>
    <scope>NUCLEOTIDE SEQUENCE [LARGE SCALE GENOMIC DNA]</scope>
    <source>
        <strain evidence="3 4">M2-14</strain>
    </source>
</reference>
<evidence type="ECO:0000256" key="2">
    <source>
        <dbReference type="SAM" id="Phobius"/>
    </source>
</evidence>
<dbReference type="Proteomes" id="UP001519504">
    <property type="component" value="Unassembled WGS sequence"/>
</dbReference>
<feature type="transmembrane region" description="Helical" evidence="2">
    <location>
        <begin position="7"/>
        <end position="26"/>
    </location>
</feature>
<feature type="compositionally biased region" description="Polar residues" evidence="1">
    <location>
        <begin position="45"/>
        <end position="54"/>
    </location>
</feature>
<keyword evidence="4" id="KW-1185">Reference proteome</keyword>
<dbReference type="RefSeq" id="WP_213809474.1">
    <property type="nucleotide sequence ID" value="NZ_JAAMFK010000011.1"/>
</dbReference>